<evidence type="ECO:0000313" key="2">
    <source>
        <dbReference type="Proteomes" id="UP001153331"/>
    </source>
</evidence>
<dbReference type="EMBL" id="JAPHNI010000215">
    <property type="protein sequence ID" value="KAJ8114061.1"/>
    <property type="molecule type" value="Genomic_DNA"/>
</dbReference>
<accession>A0ACC2IFT8</accession>
<name>A0ACC2IFT8_9PLEO</name>
<comment type="caution">
    <text evidence="1">The sequence shown here is derived from an EMBL/GenBank/DDBJ whole genome shotgun (WGS) entry which is preliminary data.</text>
</comment>
<keyword evidence="2" id="KW-1185">Reference proteome</keyword>
<reference evidence="1" key="1">
    <citation type="submission" date="2022-11" db="EMBL/GenBank/DDBJ databases">
        <title>Genome Sequence of Boeremia exigua.</title>
        <authorList>
            <person name="Buettner E."/>
        </authorList>
    </citation>
    <scope>NUCLEOTIDE SEQUENCE</scope>
    <source>
        <strain evidence="1">CU02</strain>
    </source>
</reference>
<sequence length="275" mass="30239">MCQFSEPDVNDNTPASMAQRTELYDSHSTTSSDATSKTQTAGICSPCTRGWWHSTLSSTNRAFVEHLPCFSSQRSALSTNQQRMHRLMRLCTQACLYPNPASPNSKAALKTSFDALVRSMDSLAFLHRMNTKTLEIYTFPVQAVIDNLRISGRECHCAECKSGDESCAAAMRTEIQGEVDELMDTIDGVRKGFEELEGGFLGKWDKGGKQELQGMIDALPDPQGMRGMAVVKKYFPRQVREMEAGARPTVFAMRGSAAEMTRCDSGCDSGCEASP</sequence>
<proteinExistence type="predicted"/>
<organism evidence="1 2">
    <name type="scientific">Boeremia exigua</name>
    <dbReference type="NCBI Taxonomy" id="749465"/>
    <lineage>
        <taxon>Eukaryota</taxon>
        <taxon>Fungi</taxon>
        <taxon>Dikarya</taxon>
        <taxon>Ascomycota</taxon>
        <taxon>Pezizomycotina</taxon>
        <taxon>Dothideomycetes</taxon>
        <taxon>Pleosporomycetidae</taxon>
        <taxon>Pleosporales</taxon>
        <taxon>Pleosporineae</taxon>
        <taxon>Didymellaceae</taxon>
        <taxon>Boeremia</taxon>
    </lineage>
</organism>
<gene>
    <name evidence="1" type="ORF">OPT61_g3962</name>
</gene>
<evidence type="ECO:0000313" key="1">
    <source>
        <dbReference type="EMBL" id="KAJ8114061.1"/>
    </source>
</evidence>
<dbReference type="Proteomes" id="UP001153331">
    <property type="component" value="Unassembled WGS sequence"/>
</dbReference>
<protein>
    <submittedName>
        <fullName evidence="1">Uncharacterized protein</fullName>
    </submittedName>
</protein>